<organism evidence="2 3">
    <name type="scientific">Allochromatium humboldtianum</name>
    <dbReference type="NCBI Taxonomy" id="504901"/>
    <lineage>
        <taxon>Bacteria</taxon>
        <taxon>Pseudomonadati</taxon>
        <taxon>Pseudomonadota</taxon>
        <taxon>Gammaproteobacteria</taxon>
        <taxon>Chromatiales</taxon>
        <taxon>Chromatiaceae</taxon>
        <taxon>Allochromatium</taxon>
    </lineage>
</organism>
<dbReference type="Proteomes" id="UP000592294">
    <property type="component" value="Unassembled WGS sequence"/>
</dbReference>
<dbReference type="AlphaFoldDB" id="A0A850R9Z1"/>
<name>A0A850R9Z1_9GAMM</name>
<reference evidence="2 3" key="1">
    <citation type="submission" date="2020-06" db="EMBL/GenBank/DDBJ databases">
        <title>Whole-genome sequence of Allochromatium humboldtianum DSM 21881, type strain.</title>
        <authorList>
            <person name="Kyndt J.A."/>
            <person name="Meyer T.E."/>
        </authorList>
    </citation>
    <scope>NUCLEOTIDE SEQUENCE [LARGE SCALE GENOMIC DNA]</scope>
    <source>
        <strain evidence="2 3">DSM 21881</strain>
    </source>
</reference>
<dbReference type="EMBL" id="JABZEO010000001">
    <property type="protein sequence ID" value="NVZ08027.1"/>
    <property type="molecule type" value="Genomic_DNA"/>
</dbReference>
<sequence>MKLSTPRFKGVAPKIPPRFLPEDMAQVAEDVEAAGTSLKPLRALGPAVASAIAGAKTLYRFRQNDLSAAPQWFAWEHEVDVVRSQIAGDEHEWTFYTGDGAPKATNKNLAPNSGGPPAQSIPLGVQPPSQAPGATEQEYAYETEPATLTITLGEISSFTNRFGLKVSLDGGQTFTHDVALTGEITASSVADALNGVAGLTAEVVGGNVVVKTSEAGRDVSIHIKYAEDDYTRKSGQGQDAWPPRLRIYQAHVSTIAGWVADKGGRVFLHIHRNDPVPEVVHHFPRGAFNAQILVDMLNATGFLVAGMDGSDVYVETFHPHIGEGAHLGLAFWQENRNHNLTFDAHGNDPHYAEVTLNSTDLSLLNSEDDIQYSLDEGATYTTIQVSSTTPAAVAAVFNDEPHLVAVTNGTSVVIKTAAIGYMAPPPGHPHSRVTLDVRYKTTTANVLLATGRTLDVLSKETRVYAYTWVSKVDDWERESAPSPPSESVDVYPKQAVSVSLPSGPSEAQVTHWRLYRSVNGAYLFVGEESVSTTSLVDGVTADGLGEEMPSMTWTPPPDDLQGLINLPNGMMAGFTGRDLHFCEPYHPHAWPENYQQTIDYPVVGLGRMDTTLAVLTTGVPYIIQGSHPDVLVAVKSDLEQACVSKRSIVSMNGSVFYASPDGLMRLSPSGSELVTGALLTREQWRALNPEALHAYSHDGKYIALYGDRPGGFVFDTREGQLYFHRRDGVSAAYADLQADRLYTVAGAAIRAWGEGDPVTGVWRSKLFTFPQITGFSCAQVEAEGPPPDPPIICTVFAGGQTILEHAVTGRDPFRLPAVQARAWQFELTVPVEIFNVAIAQAMSEIASV</sequence>
<evidence type="ECO:0000313" key="3">
    <source>
        <dbReference type="Proteomes" id="UP000592294"/>
    </source>
</evidence>
<proteinExistence type="predicted"/>
<dbReference type="RefSeq" id="WP_176974819.1">
    <property type="nucleotide sequence ID" value="NZ_JABZEO010000001.1"/>
</dbReference>
<feature type="region of interest" description="Disordered" evidence="1">
    <location>
        <begin position="100"/>
        <end position="137"/>
    </location>
</feature>
<protein>
    <submittedName>
        <fullName evidence="2">Uncharacterized protein</fullName>
    </submittedName>
</protein>
<gene>
    <name evidence="2" type="ORF">HW932_01975</name>
</gene>
<comment type="caution">
    <text evidence="2">The sequence shown here is derived from an EMBL/GenBank/DDBJ whole genome shotgun (WGS) entry which is preliminary data.</text>
</comment>
<evidence type="ECO:0000256" key="1">
    <source>
        <dbReference type="SAM" id="MobiDB-lite"/>
    </source>
</evidence>
<accession>A0A850R9Z1</accession>
<evidence type="ECO:0000313" key="2">
    <source>
        <dbReference type="EMBL" id="NVZ08027.1"/>
    </source>
</evidence>
<keyword evidence="3" id="KW-1185">Reference proteome</keyword>